<feature type="signal peptide" evidence="4">
    <location>
        <begin position="1"/>
        <end position="19"/>
    </location>
</feature>
<dbReference type="CDD" id="cd00041">
    <property type="entry name" value="CUB"/>
    <property type="match status" value="1"/>
</dbReference>
<protein>
    <submittedName>
        <fullName evidence="7">Uncharacterized protein</fullName>
    </submittedName>
</protein>
<evidence type="ECO:0000259" key="5">
    <source>
        <dbReference type="PROSITE" id="PS01180"/>
    </source>
</evidence>
<dbReference type="InterPro" id="IPR001254">
    <property type="entry name" value="Trypsin_dom"/>
</dbReference>
<evidence type="ECO:0000259" key="6">
    <source>
        <dbReference type="PROSITE" id="PS50240"/>
    </source>
</evidence>
<evidence type="ECO:0000256" key="4">
    <source>
        <dbReference type="SAM" id="SignalP"/>
    </source>
</evidence>
<dbReference type="InterPro" id="IPR033116">
    <property type="entry name" value="TRYPSIN_SER"/>
</dbReference>
<comment type="caution">
    <text evidence="7">The sequence shown here is derived from an EMBL/GenBank/DDBJ whole genome shotgun (WGS) entry which is preliminary data.</text>
</comment>
<dbReference type="PROSITE" id="PS50240">
    <property type="entry name" value="TRYPSIN_DOM"/>
    <property type="match status" value="1"/>
</dbReference>
<reference evidence="7 8" key="1">
    <citation type="submission" date="2024-08" db="EMBL/GenBank/DDBJ databases">
        <authorList>
            <person name="Cucini C."/>
            <person name="Frati F."/>
        </authorList>
    </citation>
    <scope>NUCLEOTIDE SEQUENCE [LARGE SCALE GENOMIC DNA]</scope>
</reference>
<dbReference type="PROSITE" id="PS00135">
    <property type="entry name" value="TRYPSIN_SER"/>
    <property type="match status" value="1"/>
</dbReference>
<dbReference type="SMART" id="SM00020">
    <property type="entry name" value="Tryp_SPc"/>
    <property type="match status" value="1"/>
</dbReference>
<dbReference type="Proteomes" id="UP001642540">
    <property type="component" value="Unassembled WGS sequence"/>
</dbReference>
<dbReference type="SMART" id="SM00042">
    <property type="entry name" value="CUB"/>
    <property type="match status" value="1"/>
</dbReference>
<proteinExistence type="predicted"/>
<evidence type="ECO:0000256" key="3">
    <source>
        <dbReference type="RuleBase" id="RU363034"/>
    </source>
</evidence>
<dbReference type="InterPro" id="IPR000859">
    <property type="entry name" value="CUB_dom"/>
</dbReference>
<sequence>MKCILILSLSVAFAAGVLRLPTEKELGAFIRSIPRFPTRQIPLFPPSPLPSLHSEFNRTFRGVYRPYEACSINKTLGLWDFGTIQTPNYPEDYPSDTSCEWVLEGPPDSRIQLTVFDLETQAWFLGYYDYVAFSRDGNFEKVDQFAGDANAKTPFLVDSYENKIGIRFKSNGFINYRGLKLEYVVRPVNETAENKYKVSNDDGVCGRSFILDPMTEAPAVETTTGAAVEESTTAGEEATTQGQRIIGHTPALPHAYPWMVALLINGRSFCGGSVIDDQHIITAAHCTDGAETVTILLGTHNLKASSEEEPGRRVVNVTAENIHQHPKYNEDTVTHDISIIRLPEKLTFDEYIKPICLPNREFVNEFFEKQAVNVTGWGITGDRAGISPDLQVTNVEVMGNGQCRQVFRDVLTGNQICTKTTPTNSPCRGDSGGPLYLRQSGPNGDYLMQVGIVSFGTVTCERGYPVAFTRVTAFLDYINEITGRNL</sequence>
<evidence type="ECO:0000256" key="2">
    <source>
        <dbReference type="PROSITE-ProRule" id="PRU00059"/>
    </source>
</evidence>
<dbReference type="InterPro" id="IPR043504">
    <property type="entry name" value="Peptidase_S1_PA_chymotrypsin"/>
</dbReference>
<evidence type="ECO:0000256" key="1">
    <source>
        <dbReference type="ARBA" id="ARBA00023157"/>
    </source>
</evidence>
<dbReference type="PROSITE" id="PS00134">
    <property type="entry name" value="TRYPSIN_HIS"/>
    <property type="match status" value="1"/>
</dbReference>
<name>A0ABP1QWX0_9HEXA</name>
<keyword evidence="1" id="KW-1015">Disulfide bond</keyword>
<keyword evidence="4" id="KW-0732">Signal</keyword>
<feature type="chain" id="PRO_5045359610" evidence="4">
    <location>
        <begin position="20"/>
        <end position="486"/>
    </location>
</feature>
<dbReference type="PANTHER" id="PTHR24252">
    <property type="entry name" value="ACROSIN-RELATED"/>
    <property type="match status" value="1"/>
</dbReference>
<dbReference type="SUPFAM" id="SSF50494">
    <property type="entry name" value="Trypsin-like serine proteases"/>
    <property type="match status" value="1"/>
</dbReference>
<accession>A0ABP1QWX0</accession>
<dbReference type="InterPro" id="IPR009003">
    <property type="entry name" value="Peptidase_S1_PA"/>
</dbReference>
<organism evidence="7 8">
    <name type="scientific">Orchesella dallaii</name>
    <dbReference type="NCBI Taxonomy" id="48710"/>
    <lineage>
        <taxon>Eukaryota</taxon>
        <taxon>Metazoa</taxon>
        <taxon>Ecdysozoa</taxon>
        <taxon>Arthropoda</taxon>
        <taxon>Hexapoda</taxon>
        <taxon>Collembola</taxon>
        <taxon>Entomobryomorpha</taxon>
        <taxon>Entomobryoidea</taxon>
        <taxon>Orchesellidae</taxon>
        <taxon>Orchesellinae</taxon>
        <taxon>Orchesella</taxon>
    </lineage>
</organism>
<dbReference type="InterPro" id="IPR035914">
    <property type="entry name" value="Sperma_CUB_dom_sf"/>
</dbReference>
<dbReference type="PRINTS" id="PR00722">
    <property type="entry name" value="CHYMOTRYPSIN"/>
</dbReference>
<keyword evidence="3" id="KW-0720">Serine protease</keyword>
<keyword evidence="8" id="KW-1185">Reference proteome</keyword>
<dbReference type="PROSITE" id="PS01180">
    <property type="entry name" value="CUB"/>
    <property type="match status" value="1"/>
</dbReference>
<dbReference type="PANTHER" id="PTHR24252:SF7">
    <property type="entry name" value="HYALIN"/>
    <property type="match status" value="1"/>
</dbReference>
<dbReference type="CDD" id="cd00190">
    <property type="entry name" value="Tryp_SPc"/>
    <property type="match status" value="1"/>
</dbReference>
<dbReference type="InterPro" id="IPR018114">
    <property type="entry name" value="TRYPSIN_HIS"/>
</dbReference>
<dbReference type="EMBL" id="CAXLJM020000049">
    <property type="protein sequence ID" value="CAL8113620.1"/>
    <property type="molecule type" value="Genomic_DNA"/>
</dbReference>
<evidence type="ECO:0000313" key="8">
    <source>
        <dbReference type="Proteomes" id="UP001642540"/>
    </source>
</evidence>
<dbReference type="Pfam" id="PF00089">
    <property type="entry name" value="Trypsin"/>
    <property type="match status" value="1"/>
</dbReference>
<comment type="caution">
    <text evidence="2">Lacks conserved residue(s) required for the propagation of feature annotation.</text>
</comment>
<feature type="domain" description="Peptidase S1" evidence="6">
    <location>
        <begin position="245"/>
        <end position="483"/>
    </location>
</feature>
<keyword evidence="3" id="KW-0645">Protease</keyword>
<feature type="domain" description="CUB" evidence="5">
    <location>
        <begin position="70"/>
        <end position="186"/>
    </location>
</feature>
<evidence type="ECO:0000313" key="7">
    <source>
        <dbReference type="EMBL" id="CAL8113620.1"/>
    </source>
</evidence>
<keyword evidence="3" id="KW-0378">Hydrolase</keyword>
<dbReference type="Pfam" id="PF00431">
    <property type="entry name" value="CUB"/>
    <property type="match status" value="1"/>
</dbReference>
<dbReference type="Gene3D" id="2.40.10.10">
    <property type="entry name" value="Trypsin-like serine proteases"/>
    <property type="match status" value="1"/>
</dbReference>
<dbReference type="InterPro" id="IPR001314">
    <property type="entry name" value="Peptidase_S1A"/>
</dbReference>
<dbReference type="Gene3D" id="2.60.120.290">
    <property type="entry name" value="Spermadhesin, CUB domain"/>
    <property type="match status" value="1"/>
</dbReference>
<gene>
    <name evidence="7" type="ORF">ODALV1_LOCUS16099</name>
</gene>
<dbReference type="SUPFAM" id="SSF49854">
    <property type="entry name" value="Spermadhesin, CUB domain"/>
    <property type="match status" value="1"/>
</dbReference>